<feature type="domain" description="Lipoyl-binding" evidence="1">
    <location>
        <begin position="17"/>
        <end position="77"/>
    </location>
</feature>
<dbReference type="CDD" id="cd06849">
    <property type="entry name" value="lipoyl_domain"/>
    <property type="match status" value="1"/>
</dbReference>
<organism evidence="2 3">
    <name type="scientific">Mesorhizobium tianshanense</name>
    <dbReference type="NCBI Taxonomy" id="39844"/>
    <lineage>
        <taxon>Bacteria</taxon>
        <taxon>Pseudomonadati</taxon>
        <taxon>Pseudomonadota</taxon>
        <taxon>Alphaproteobacteria</taxon>
        <taxon>Hyphomicrobiales</taxon>
        <taxon>Phyllobacteriaceae</taxon>
        <taxon>Mesorhizobium</taxon>
    </lineage>
</organism>
<name>A0A562MP43_9HYPH</name>
<dbReference type="InterPro" id="IPR000089">
    <property type="entry name" value="Biotin_lipoyl"/>
</dbReference>
<dbReference type="AlphaFoldDB" id="A0A562MP43"/>
<comment type="caution">
    <text evidence="2">The sequence shown here is derived from an EMBL/GenBank/DDBJ whole genome shotgun (WGS) entry which is preliminary data.</text>
</comment>
<dbReference type="Gene3D" id="2.40.50.100">
    <property type="match status" value="1"/>
</dbReference>
<protein>
    <submittedName>
        <fullName evidence="2">Biotin-dependent enzyme</fullName>
    </submittedName>
</protein>
<evidence type="ECO:0000259" key="1">
    <source>
        <dbReference type="Pfam" id="PF00364"/>
    </source>
</evidence>
<sequence length="84" mass="8891">MQDIKIDEALWASSMLPEGIVERWFIASGAAIKAGERIAEVRIEDALHEIVAPAPGRATIVATVNAIIEPGSVLATLDDTLQPG</sequence>
<evidence type="ECO:0000313" key="2">
    <source>
        <dbReference type="EMBL" id="TWI21704.1"/>
    </source>
</evidence>
<dbReference type="Pfam" id="PF00364">
    <property type="entry name" value="Biotin_lipoyl"/>
    <property type="match status" value="1"/>
</dbReference>
<accession>A0A562MP43</accession>
<dbReference type="SUPFAM" id="SSF51230">
    <property type="entry name" value="Single hybrid motif"/>
    <property type="match status" value="1"/>
</dbReference>
<proteinExistence type="predicted"/>
<dbReference type="Proteomes" id="UP000317122">
    <property type="component" value="Unassembled WGS sequence"/>
</dbReference>
<evidence type="ECO:0000313" key="3">
    <source>
        <dbReference type="Proteomes" id="UP000317122"/>
    </source>
</evidence>
<reference evidence="2 3" key="1">
    <citation type="journal article" date="2015" name="Stand. Genomic Sci.">
        <title>Genomic Encyclopedia of Bacterial and Archaeal Type Strains, Phase III: the genomes of soil and plant-associated and newly described type strains.</title>
        <authorList>
            <person name="Whitman W.B."/>
            <person name="Woyke T."/>
            <person name="Klenk H.P."/>
            <person name="Zhou Y."/>
            <person name="Lilburn T.G."/>
            <person name="Beck B.J."/>
            <person name="De Vos P."/>
            <person name="Vandamme P."/>
            <person name="Eisen J.A."/>
            <person name="Garrity G."/>
            <person name="Hugenholtz P."/>
            <person name="Kyrpides N.C."/>
        </authorList>
    </citation>
    <scope>NUCLEOTIDE SEQUENCE [LARGE SCALE GENOMIC DNA]</scope>
    <source>
        <strain evidence="2 3">CGMCC 1.2546</strain>
    </source>
</reference>
<dbReference type="EMBL" id="VLKT01000070">
    <property type="protein sequence ID" value="TWI21704.1"/>
    <property type="molecule type" value="Genomic_DNA"/>
</dbReference>
<dbReference type="InterPro" id="IPR011053">
    <property type="entry name" value="Single_hybrid_motif"/>
</dbReference>
<keyword evidence="3" id="KW-1185">Reference proteome</keyword>
<dbReference type="OrthoDB" id="7363068at2"/>
<gene>
    <name evidence="2" type="ORF">IQ26_06784</name>
</gene>
<dbReference type="RefSeq" id="WP_145722754.1">
    <property type="nucleotide sequence ID" value="NZ_BSPF01000003.1"/>
</dbReference>